<evidence type="ECO:0000256" key="17">
    <source>
        <dbReference type="ARBA" id="ARBA00045071"/>
    </source>
</evidence>
<feature type="domain" description="Glycosyl transferase family 1" evidence="18">
    <location>
        <begin position="252"/>
        <end position="405"/>
    </location>
</feature>
<dbReference type="GO" id="GO:0005789">
    <property type="term" value="C:endoplasmic reticulum membrane"/>
    <property type="evidence" value="ECO:0007669"/>
    <property type="project" value="UniProtKB-SubCell"/>
</dbReference>
<proteinExistence type="predicted"/>
<protein>
    <recommendedName>
        <fullName evidence="4">Chitobiosyldiphosphodolichol beta-mannosyltransferase</fullName>
        <ecNumber evidence="3">2.4.1.142</ecNumber>
    </recommendedName>
    <alternativeName>
        <fullName evidence="13">Asparagine-linked glycosylation protein 1</fullName>
    </alternativeName>
    <alternativeName>
        <fullName evidence="15">Beta-1,4-mannosyltransferase</fullName>
    </alternativeName>
    <alternativeName>
        <fullName evidence="16">GDP-Man:GlcNAc2-PP-dolichol mannosyltransferase</fullName>
    </alternativeName>
    <alternativeName>
        <fullName evidence="14">GDP-mannose-dolichol diphosphochitobiose mannosyltransferase</fullName>
    </alternativeName>
</protein>
<keyword evidence="11" id="KW-0472">Membrane</keyword>
<comment type="function">
    <text evidence="12">Participates in the formation of the lipid-linked precursor oligosaccharide for N-glycosylation. Involved in assembling the dolichol-pyrophosphate-GlcNAc(2)-Man(5) intermediate on the cytoplasmic surface of the ER.</text>
</comment>
<name>A0A1Q3FBK5_CULTA</name>
<dbReference type="FunFam" id="3.40.50.2000:FF:000216">
    <property type="entry name" value="Chitobiosyldiphosphodolichol beta-mannosyltransferase"/>
    <property type="match status" value="1"/>
</dbReference>
<evidence type="ECO:0000256" key="1">
    <source>
        <dbReference type="ARBA" id="ARBA00004389"/>
    </source>
</evidence>
<evidence type="ECO:0000256" key="4">
    <source>
        <dbReference type="ARBA" id="ARBA00015841"/>
    </source>
</evidence>
<sequence>MKNVPVTIEHACVVVLGDIGRSPRMQYHAKSLAESRYLVDLIGYVESKPLEDLTSSANVKIHRLNPFPELNLPSALKYVFKSLWQALTLLVALISIHKPRFILCQNPPAIPTLAVVYVYCLVARSKMIVDWHNYTHTILAISSESPDGLFVRLAKAIEFHFGRKAAAGFCVTKAMQADLRDNWNVSATVLYDRPPVQFHPISLEEKHTLLMRLCNKIGEFMPDSFDAYKDTGVQEATAFTVRTADGEVKYRPNRPAMLLSSTSWTPDEDFSMLVSALDIYEKKALKEPQHYPRLICIITGKGPLKEHYKNIIQRKQWQKVSVVTPWLENEDYPKLLACADLGVCLHYSSSGLDLPMKVVDMFGSGLPVCAMKFNCIEELVQHGKNGFLFENYRELSEQICEWLYDFPTNIALTNQKEVINQNLKEFQQLRWTENWKRTVQPLLENL</sequence>
<evidence type="ECO:0000313" key="19">
    <source>
        <dbReference type="EMBL" id="JAV24965.1"/>
    </source>
</evidence>
<keyword evidence="6 19" id="KW-0808">Transferase</keyword>
<keyword evidence="9" id="KW-0735">Signal-anchor</keyword>
<dbReference type="PANTHER" id="PTHR13036">
    <property type="entry name" value="BETA1,4 MANNOSYLTRANSFERASE"/>
    <property type="match status" value="1"/>
</dbReference>
<evidence type="ECO:0000256" key="12">
    <source>
        <dbReference type="ARBA" id="ARBA00024899"/>
    </source>
</evidence>
<dbReference type="GO" id="GO:0004578">
    <property type="term" value="F:chitobiosyldiphosphodolichol beta-mannosyltransferase activity"/>
    <property type="evidence" value="ECO:0007669"/>
    <property type="project" value="UniProtKB-EC"/>
</dbReference>
<dbReference type="SUPFAM" id="SSF53756">
    <property type="entry name" value="UDP-Glycosyltransferase/glycogen phosphorylase"/>
    <property type="match status" value="1"/>
</dbReference>
<evidence type="ECO:0000256" key="8">
    <source>
        <dbReference type="ARBA" id="ARBA00022824"/>
    </source>
</evidence>
<dbReference type="PANTHER" id="PTHR13036:SF0">
    <property type="entry name" value="CHITOBIOSYLDIPHOSPHODOLICHOL BETA-MANNOSYLTRANSFERASE"/>
    <property type="match status" value="1"/>
</dbReference>
<evidence type="ECO:0000256" key="10">
    <source>
        <dbReference type="ARBA" id="ARBA00022989"/>
    </source>
</evidence>
<evidence type="ECO:0000256" key="9">
    <source>
        <dbReference type="ARBA" id="ARBA00022968"/>
    </source>
</evidence>
<dbReference type="FunFam" id="3.40.50.2000:FF:000109">
    <property type="entry name" value="Chitobiosyldiphosphodolichol beta-mannosyltransferase"/>
    <property type="match status" value="1"/>
</dbReference>
<comment type="pathway">
    <text evidence="2">Protein modification; protein glycosylation.</text>
</comment>
<evidence type="ECO:0000256" key="16">
    <source>
        <dbReference type="ARBA" id="ARBA00033088"/>
    </source>
</evidence>
<evidence type="ECO:0000256" key="14">
    <source>
        <dbReference type="ARBA" id="ARBA00031434"/>
    </source>
</evidence>
<keyword evidence="5 19" id="KW-0328">Glycosyltransferase</keyword>
<comment type="subcellular location">
    <subcellularLocation>
        <location evidence="1">Endoplasmic reticulum membrane</location>
        <topology evidence="1">Single-pass membrane protein</topology>
    </subcellularLocation>
</comment>
<dbReference type="InterPro" id="IPR026051">
    <property type="entry name" value="ALG1-like"/>
</dbReference>
<keyword evidence="10" id="KW-1133">Transmembrane helix</keyword>
<evidence type="ECO:0000256" key="5">
    <source>
        <dbReference type="ARBA" id="ARBA00022676"/>
    </source>
</evidence>
<reference evidence="19" key="1">
    <citation type="submission" date="2017-01" db="EMBL/GenBank/DDBJ databases">
        <title>A deep insight into the sialotranscriptome of adult male and female Cluex tarsalis mosquitoes.</title>
        <authorList>
            <person name="Ribeiro J.M."/>
            <person name="Moreira F."/>
            <person name="Bernard K.A."/>
            <person name="Calvo E."/>
        </authorList>
    </citation>
    <scope>NUCLEOTIDE SEQUENCE</scope>
    <source>
        <strain evidence="19">Kern County</strain>
        <tissue evidence="19">Salivary glands</tissue>
    </source>
</reference>
<evidence type="ECO:0000256" key="13">
    <source>
        <dbReference type="ARBA" id="ARBA00030745"/>
    </source>
</evidence>
<dbReference type="Pfam" id="PF00534">
    <property type="entry name" value="Glycos_transf_1"/>
    <property type="match status" value="1"/>
</dbReference>
<evidence type="ECO:0000256" key="2">
    <source>
        <dbReference type="ARBA" id="ARBA00004922"/>
    </source>
</evidence>
<dbReference type="InterPro" id="IPR001296">
    <property type="entry name" value="Glyco_trans_1"/>
</dbReference>
<evidence type="ECO:0000256" key="15">
    <source>
        <dbReference type="ARBA" id="ARBA00031566"/>
    </source>
</evidence>
<dbReference type="Gene3D" id="3.40.50.2000">
    <property type="entry name" value="Glycogen Phosphorylase B"/>
    <property type="match status" value="1"/>
</dbReference>
<keyword evidence="7" id="KW-0812">Transmembrane</keyword>
<comment type="catalytic activity">
    <reaction evidence="17">
        <text>an N,N'-diacetylchitobiosyl-diphospho-di-trans,poly-cis-dolichol + GDP-alpha-D-mannose = a beta-D-Man-(1-&gt;4)-beta-D-GlcNAc-(1-&gt;4)-alpha-D-GlcNAc-diphospho-di-trans,poly-cis-dolichol + GDP + H(+)</text>
        <dbReference type="Rhea" id="RHEA:13865"/>
        <dbReference type="Rhea" id="RHEA-COMP:19510"/>
        <dbReference type="Rhea" id="RHEA-COMP:19511"/>
        <dbReference type="ChEBI" id="CHEBI:15378"/>
        <dbReference type="ChEBI" id="CHEBI:57269"/>
        <dbReference type="ChEBI" id="CHEBI:57527"/>
        <dbReference type="ChEBI" id="CHEBI:58189"/>
        <dbReference type="ChEBI" id="CHEBI:58472"/>
        <dbReference type="EC" id="2.4.1.142"/>
    </reaction>
    <physiologicalReaction direction="left-to-right" evidence="17">
        <dbReference type="Rhea" id="RHEA:13866"/>
    </physiologicalReaction>
</comment>
<dbReference type="AlphaFoldDB" id="A0A1Q3FBK5"/>
<evidence type="ECO:0000259" key="18">
    <source>
        <dbReference type="Pfam" id="PF00534"/>
    </source>
</evidence>
<dbReference type="EMBL" id="GFDL01010080">
    <property type="protein sequence ID" value="JAV24965.1"/>
    <property type="molecule type" value="Transcribed_RNA"/>
</dbReference>
<dbReference type="EC" id="2.4.1.142" evidence="3"/>
<evidence type="ECO:0000256" key="3">
    <source>
        <dbReference type="ARBA" id="ARBA00012611"/>
    </source>
</evidence>
<evidence type="ECO:0000256" key="6">
    <source>
        <dbReference type="ARBA" id="ARBA00022679"/>
    </source>
</evidence>
<organism evidence="19">
    <name type="scientific">Culex tarsalis</name>
    <name type="common">Encephalitis mosquito</name>
    <dbReference type="NCBI Taxonomy" id="7177"/>
    <lineage>
        <taxon>Eukaryota</taxon>
        <taxon>Metazoa</taxon>
        <taxon>Ecdysozoa</taxon>
        <taxon>Arthropoda</taxon>
        <taxon>Hexapoda</taxon>
        <taxon>Insecta</taxon>
        <taxon>Pterygota</taxon>
        <taxon>Neoptera</taxon>
        <taxon>Endopterygota</taxon>
        <taxon>Diptera</taxon>
        <taxon>Nematocera</taxon>
        <taxon>Culicoidea</taxon>
        <taxon>Culicidae</taxon>
        <taxon>Culicinae</taxon>
        <taxon>Culicini</taxon>
        <taxon>Culex</taxon>
        <taxon>Culex</taxon>
    </lineage>
</organism>
<dbReference type="CDD" id="cd03816">
    <property type="entry name" value="GT33_ALG1-like"/>
    <property type="match status" value="1"/>
</dbReference>
<accession>A0A1Q3FBK5</accession>
<keyword evidence="8" id="KW-0256">Endoplasmic reticulum</keyword>
<evidence type="ECO:0000256" key="11">
    <source>
        <dbReference type="ARBA" id="ARBA00023136"/>
    </source>
</evidence>
<evidence type="ECO:0000256" key="7">
    <source>
        <dbReference type="ARBA" id="ARBA00022692"/>
    </source>
</evidence>